<dbReference type="EMBL" id="CAJOBI010238844">
    <property type="protein sequence ID" value="CAF5080661.1"/>
    <property type="molecule type" value="Genomic_DNA"/>
</dbReference>
<reference evidence="1" key="1">
    <citation type="submission" date="2021-02" db="EMBL/GenBank/DDBJ databases">
        <authorList>
            <person name="Nowell W R."/>
        </authorList>
    </citation>
    <scope>NUCLEOTIDE SEQUENCE</scope>
</reference>
<organism evidence="1 2">
    <name type="scientific">Rotaria magnacalcarata</name>
    <dbReference type="NCBI Taxonomy" id="392030"/>
    <lineage>
        <taxon>Eukaryota</taxon>
        <taxon>Metazoa</taxon>
        <taxon>Spiralia</taxon>
        <taxon>Gnathifera</taxon>
        <taxon>Rotifera</taxon>
        <taxon>Eurotatoria</taxon>
        <taxon>Bdelloidea</taxon>
        <taxon>Philodinida</taxon>
        <taxon>Philodinidae</taxon>
        <taxon>Rotaria</taxon>
    </lineage>
</organism>
<sequence>IVAKTTNWDATFVRMVEKMLARILLTTNLADMDKYSMDA</sequence>
<feature type="non-terminal residue" evidence="1">
    <location>
        <position position="1"/>
    </location>
</feature>
<accession>A0A8S3EKJ8</accession>
<name>A0A8S3EKJ8_9BILA</name>
<comment type="caution">
    <text evidence="1">The sequence shown here is derived from an EMBL/GenBank/DDBJ whole genome shotgun (WGS) entry which is preliminary data.</text>
</comment>
<proteinExistence type="predicted"/>
<dbReference type="Proteomes" id="UP000676336">
    <property type="component" value="Unassembled WGS sequence"/>
</dbReference>
<gene>
    <name evidence="1" type="ORF">SMN809_LOCUS60757</name>
</gene>
<protein>
    <submittedName>
        <fullName evidence="1">Uncharacterized protein</fullName>
    </submittedName>
</protein>
<dbReference type="AlphaFoldDB" id="A0A8S3EKJ8"/>
<evidence type="ECO:0000313" key="1">
    <source>
        <dbReference type="EMBL" id="CAF5080661.1"/>
    </source>
</evidence>
<evidence type="ECO:0000313" key="2">
    <source>
        <dbReference type="Proteomes" id="UP000676336"/>
    </source>
</evidence>